<keyword evidence="3" id="KW-0449">Lipoprotein</keyword>
<feature type="domain" description="AB hydrolase-1" evidence="2">
    <location>
        <begin position="90"/>
        <end position="195"/>
    </location>
</feature>
<reference evidence="4" key="1">
    <citation type="submission" date="2015-07" db="EMBL/GenBank/DDBJ databases">
        <title>Discovery of a poly(ethylene terephthalate assimilation.</title>
        <authorList>
            <person name="Yoshida S."/>
            <person name="Hiraga K."/>
            <person name="Takehana T."/>
            <person name="Taniguchi I."/>
            <person name="Yamaji H."/>
            <person name="Maeda Y."/>
            <person name="Toyohara K."/>
            <person name="Miyamoto K."/>
            <person name="Kimura Y."/>
            <person name="Oda K."/>
        </authorList>
    </citation>
    <scope>NUCLEOTIDE SEQUENCE [LARGE SCALE GENOMIC DNA]</scope>
    <source>
        <strain evidence="4">NBRC 110686 / TISTR 2288 / 201-F6</strain>
    </source>
</reference>
<dbReference type="PANTHER" id="PTHR33428">
    <property type="entry name" value="CHLOROPHYLLASE-2, CHLOROPLASTIC"/>
    <property type="match status" value="1"/>
</dbReference>
<keyword evidence="4" id="KW-1185">Reference proteome</keyword>
<dbReference type="PIRSF" id="PIRSF031982">
    <property type="entry name" value="UCP031982_abhydr"/>
    <property type="match status" value="1"/>
</dbReference>
<protein>
    <submittedName>
        <fullName evidence="3">Putative lipoprotein signal peptide</fullName>
    </submittedName>
</protein>
<dbReference type="InterPro" id="IPR016986">
    <property type="entry name" value="UCP031982_abhydr"/>
</dbReference>
<dbReference type="OrthoDB" id="192696at2"/>
<keyword evidence="1" id="KW-0732">Signal</keyword>
<dbReference type="PANTHER" id="PTHR33428:SF2">
    <property type="entry name" value="CHLOROPHYLLASE-2"/>
    <property type="match status" value="1"/>
</dbReference>
<dbReference type="EMBL" id="BBYR01000067">
    <property type="protein sequence ID" value="GAP38153.1"/>
    <property type="molecule type" value="Genomic_DNA"/>
</dbReference>
<feature type="chain" id="PRO_5005513741" evidence="1">
    <location>
        <begin position="38"/>
        <end position="344"/>
    </location>
</feature>
<dbReference type="SUPFAM" id="SSF53474">
    <property type="entry name" value="alpha/beta-Hydrolases"/>
    <property type="match status" value="1"/>
</dbReference>
<dbReference type="InterPro" id="IPR000073">
    <property type="entry name" value="AB_hydrolase_1"/>
</dbReference>
<dbReference type="Proteomes" id="UP000037660">
    <property type="component" value="Unassembled WGS sequence"/>
</dbReference>
<accession>A0A0K8P663</accession>
<dbReference type="Gene3D" id="3.40.50.1820">
    <property type="entry name" value="alpha/beta hydrolase"/>
    <property type="match status" value="1"/>
</dbReference>
<name>A0A0K8P663_PISS1</name>
<feature type="signal peptide" evidence="1">
    <location>
        <begin position="1"/>
        <end position="37"/>
    </location>
</feature>
<gene>
    <name evidence="3" type="ORF">ISF6_4347</name>
</gene>
<dbReference type="Pfam" id="PF00561">
    <property type="entry name" value="Abhydrolase_1"/>
    <property type="match status" value="1"/>
</dbReference>
<sequence>MAAGIQKIRWRAGRLAQLALACALVAGGWGASGAAAAAGLSTAVVPAAGGARSLELMLWSPCAAPPSTLSIGPYQVQARRDCPRPAGPLPLVLISHGQGGTRLGHHDTATALADAGYLVASFNHPGDSYGDDAGASEPAIFASRPADVSRAITYLVEQWPERERVDAGAIGVFGFSRGGYTALALAGGVPDRAASAERHCGSWRALLLTVCRRLGRSDAQLTARPDPRVRAIVAADPLNLFGPASFRGVGIPVQLWASALGGDGVSLADVQAIQRALPAPPAFQVVAGAGHFAFLAPCTDAFREEARRLCEDPPGFDHVRWHATLNAAVVAFFDRNLRRPAPAR</sequence>
<proteinExistence type="predicted"/>
<dbReference type="AlphaFoldDB" id="A0A0K8P663"/>
<dbReference type="InterPro" id="IPR029058">
    <property type="entry name" value="AB_hydrolase_fold"/>
</dbReference>
<dbReference type="GO" id="GO:0015996">
    <property type="term" value="P:chlorophyll catabolic process"/>
    <property type="evidence" value="ECO:0007669"/>
    <property type="project" value="TreeGrafter"/>
</dbReference>
<evidence type="ECO:0000259" key="2">
    <source>
        <dbReference type="Pfam" id="PF00561"/>
    </source>
</evidence>
<reference evidence="3 4" key="2">
    <citation type="journal article" date="2016" name="Science">
        <title>A bacterium that degrades and assimilates poly(ethylene terephthalate).</title>
        <authorList>
            <person name="Yoshida S."/>
            <person name="Hiraga K."/>
            <person name="Takehana T."/>
            <person name="Taniguchi I."/>
            <person name="Yamaji H."/>
            <person name="Maeda Y."/>
            <person name="Toyohara K."/>
            <person name="Miyamoto K."/>
            <person name="Kimura Y."/>
            <person name="Oda K."/>
        </authorList>
    </citation>
    <scope>NUCLEOTIDE SEQUENCE [LARGE SCALE GENOMIC DNA]</scope>
    <source>
        <strain evidence="4">NBRC 110686 / TISTR 2288 / 201-F6</strain>
    </source>
</reference>
<dbReference type="RefSeq" id="WP_054022040.1">
    <property type="nucleotide sequence ID" value="NZ_BBYR01000067.1"/>
</dbReference>
<evidence type="ECO:0000313" key="3">
    <source>
        <dbReference type="EMBL" id="GAP38153.1"/>
    </source>
</evidence>
<dbReference type="STRING" id="1547922.ISF6_4347"/>
<evidence type="ECO:0000313" key="4">
    <source>
        <dbReference type="Proteomes" id="UP000037660"/>
    </source>
</evidence>
<organism evidence="3 4">
    <name type="scientific">Piscinibacter sakaiensis</name>
    <name type="common">Ideonella sakaiensis</name>
    <dbReference type="NCBI Taxonomy" id="1547922"/>
    <lineage>
        <taxon>Bacteria</taxon>
        <taxon>Pseudomonadati</taxon>
        <taxon>Pseudomonadota</taxon>
        <taxon>Betaproteobacteria</taxon>
        <taxon>Burkholderiales</taxon>
        <taxon>Sphaerotilaceae</taxon>
        <taxon>Piscinibacter</taxon>
    </lineage>
</organism>
<comment type="caution">
    <text evidence="3">The sequence shown here is derived from an EMBL/GenBank/DDBJ whole genome shotgun (WGS) entry which is preliminary data.</text>
</comment>
<dbReference type="GO" id="GO:0047746">
    <property type="term" value="F:chlorophyllase activity"/>
    <property type="evidence" value="ECO:0007669"/>
    <property type="project" value="TreeGrafter"/>
</dbReference>
<evidence type="ECO:0000256" key="1">
    <source>
        <dbReference type="SAM" id="SignalP"/>
    </source>
</evidence>